<gene>
    <name evidence="4" type="ORF">AAG570_007969</name>
</gene>
<dbReference type="Gene3D" id="1.10.1040.10">
    <property type="entry name" value="N-(1-d-carboxylethyl)-l-norvaline Dehydrogenase, domain 2"/>
    <property type="match status" value="1"/>
</dbReference>
<name>A0ABD0XTJ1_9HEMI</name>
<dbReference type="PANTHER" id="PTHR43580:SF2">
    <property type="entry name" value="CYTOKINE-LIKE NUCLEAR FACTOR N-PAC"/>
    <property type="match status" value="1"/>
</dbReference>
<dbReference type="Proteomes" id="UP001558652">
    <property type="component" value="Unassembled WGS sequence"/>
</dbReference>
<dbReference type="InterPro" id="IPR051265">
    <property type="entry name" value="HIBADH-related_NP60_sf"/>
</dbReference>
<dbReference type="InterPro" id="IPR036291">
    <property type="entry name" value="NAD(P)-bd_dom_sf"/>
</dbReference>
<sequence>MVFGNCGVLAEMNSSKAYVEMTGIDADTSTDIAEAITSKGGRYLEAQMQGSKKQAEEGTIVILSAGDRSLYDECHSCFEAFGRSSFYLGDVGNATKMNLVIQLMTGITLAGLAEGMALADRAGLQQADVLEVISLTALNCPIILEKGKSIIDGGFSTHLPLQHLQKDLKLSLTLGDQLEHPLPLTASANEVFKHAKRLGYGDHDASAVYIRARF</sequence>
<evidence type="ECO:0000313" key="4">
    <source>
        <dbReference type="EMBL" id="KAL1110438.1"/>
    </source>
</evidence>
<accession>A0ABD0XTJ1</accession>
<dbReference type="SUPFAM" id="SSF48179">
    <property type="entry name" value="6-phosphogluconate dehydrogenase C-terminal domain-like"/>
    <property type="match status" value="1"/>
</dbReference>
<evidence type="ECO:0000259" key="2">
    <source>
        <dbReference type="Pfam" id="PF03446"/>
    </source>
</evidence>
<dbReference type="InterPro" id="IPR029154">
    <property type="entry name" value="HIBADH-like_NADP-bd"/>
</dbReference>
<organism evidence="4 5">
    <name type="scientific">Ranatra chinensis</name>
    <dbReference type="NCBI Taxonomy" id="642074"/>
    <lineage>
        <taxon>Eukaryota</taxon>
        <taxon>Metazoa</taxon>
        <taxon>Ecdysozoa</taxon>
        <taxon>Arthropoda</taxon>
        <taxon>Hexapoda</taxon>
        <taxon>Insecta</taxon>
        <taxon>Pterygota</taxon>
        <taxon>Neoptera</taxon>
        <taxon>Paraneoptera</taxon>
        <taxon>Hemiptera</taxon>
        <taxon>Heteroptera</taxon>
        <taxon>Panheteroptera</taxon>
        <taxon>Nepomorpha</taxon>
        <taxon>Nepidae</taxon>
        <taxon>Ranatrinae</taxon>
        <taxon>Ranatra</taxon>
    </lineage>
</organism>
<dbReference type="Gene3D" id="3.40.50.720">
    <property type="entry name" value="NAD(P)-binding Rossmann-like Domain"/>
    <property type="match status" value="1"/>
</dbReference>
<reference evidence="4 5" key="1">
    <citation type="submission" date="2024-07" db="EMBL/GenBank/DDBJ databases">
        <title>Chromosome-level genome assembly of the water stick insect Ranatra chinensis (Heteroptera: Nepidae).</title>
        <authorList>
            <person name="Liu X."/>
        </authorList>
    </citation>
    <scope>NUCLEOTIDE SEQUENCE [LARGE SCALE GENOMIC DNA]</scope>
    <source>
        <strain evidence="4">Cailab_2021Rc</strain>
        <tissue evidence="4">Muscle</tissue>
    </source>
</reference>
<dbReference type="AlphaFoldDB" id="A0ABD0XTJ1"/>
<evidence type="ECO:0000313" key="5">
    <source>
        <dbReference type="Proteomes" id="UP001558652"/>
    </source>
</evidence>
<dbReference type="EMBL" id="JBFDAA010000022">
    <property type="protein sequence ID" value="KAL1110438.1"/>
    <property type="molecule type" value="Genomic_DNA"/>
</dbReference>
<dbReference type="InterPro" id="IPR008927">
    <property type="entry name" value="6-PGluconate_DH-like_C_sf"/>
</dbReference>
<evidence type="ECO:0000259" key="3">
    <source>
        <dbReference type="Pfam" id="PF14833"/>
    </source>
</evidence>
<dbReference type="InterPro" id="IPR013328">
    <property type="entry name" value="6PGD_dom2"/>
</dbReference>
<comment type="caution">
    <text evidence="4">The sequence shown here is derived from an EMBL/GenBank/DDBJ whole genome shotgun (WGS) entry which is preliminary data.</text>
</comment>
<dbReference type="InterPro" id="IPR006115">
    <property type="entry name" value="6PGDH_NADP-bd"/>
</dbReference>
<dbReference type="PANTHER" id="PTHR43580">
    <property type="entry name" value="OXIDOREDUCTASE GLYR1-RELATED"/>
    <property type="match status" value="1"/>
</dbReference>
<keyword evidence="5" id="KW-1185">Reference proteome</keyword>
<dbReference type="SUPFAM" id="SSF51735">
    <property type="entry name" value="NAD(P)-binding Rossmann-fold domains"/>
    <property type="match status" value="1"/>
</dbReference>
<evidence type="ECO:0000256" key="1">
    <source>
        <dbReference type="ARBA" id="ARBA00007598"/>
    </source>
</evidence>
<comment type="similarity">
    <text evidence="1">Belongs to the HIBADH-related family. NP60 subfamily.</text>
</comment>
<dbReference type="Pfam" id="PF14833">
    <property type="entry name" value="NAD_binding_11"/>
    <property type="match status" value="1"/>
</dbReference>
<feature type="domain" description="3-hydroxyisobutyrate dehydrogenase-like NAD-binding" evidence="3">
    <location>
        <begin position="92"/>
        <end position="209"/>
    </location>
</feature>
<protein>
    <submittedName>
        <fullName evidence="4">Uncharacterized protein</fullName>
    </submittedName>
</protein>
<proteinExistence type="inferred from homology"/>
<dbReference type="Pfam" id="PF03446">
    <property type="entry name" value="NAD_binding_2"/>
    <property type="match status" value="1"/>
</dbReference>
<feature type="domain" description="6-phosphogluconate dehydrogenase NADP-binding" evidence="2">
    <location>
        <begin position="2"/>
        <end position="89"/>
    </location>
</feature>